<dbReference type="InterPro" id="IPR036869">
    <property type="entry name" value="J_dom_sf"/>
</dbReference>
<dbReference type="RefSeq" id="WP_008871460.1">
    <property type="nucleotide sequence ID" value="NZ_ACJN02000003.1"/>
</dbReference>
<dbReference type="OrthoDB" id="5436892at2"/>
<dbReference type="Pfam" id="PF13599">
    <property type="entry name" value="Pentapeptide_4"/>
    <property type="match status" value="1"/>
</dbReference>
<keyword evidence="2" id="KW-0346">Stress response</keyword>
<dbReference type="PANTHER" id="PTHR14136:SF17">
    <property type="entry name" value="BTB_POZ DOMAIN-CONTAINING PROTEIN KCTD9"/>
    <property type="match status" value="1"/>
</dbReference>
<dbReference type="PANTHER" id="PTHR14136">
    <property type="entry name" value="BTB_POZ DOMAIN-CONTAINING PROTEIN KCTD9"/>
    <property type="match status" value="1"/>
</dbReference>
<dbReference type="PROSITE" id="PS00636">
    <property type="entry name" value="DNAJ_1"/>
    <property type="match status" value="1"/>
</dbReference>
<dbReference type="Pfam" id="PF00805">
    <property type="entry name" value="Pentapeptide"/>
    <property type="match status" value="3"/>
</dbReference>
<sequence>MSRTLYDILEVSKTAPPEVIKSAYRSLAAIYHPDSGQSPDEDKFKRIVRAYEVLSDPEKRSEYDARILHEEEEKFLGFATDDESLAPKTVKRVDGTDTWCTIDEHIRRKGAELAEADLNGLKLRDLSLKKAQLIGADLSNSDIKNVDLSEANLTGLTCKNSIFENVDFTETKMDHAYFEQCIFKKCKFSGIPTVESPIKHASFISSDISNHNFYHLSFNNVDFSNSILESSSFGITEDNLRSEDHTIINCKMINVNLRMAEFGSNITNVDFSNSNLNNIFCSSIKLVKCNFSNTNLANSKFKESIIKNPISFENSVLYNADLSSSGIINSDFSSCNLINTRFHEAYLIDVIFPVDYKLPDSAISRKSSQEKGGCYIATIIYGDYNDLQVFILRQFRDRYLKKTTMGTYLIKIYYNTAPLLIKYVGHCKLFQVIVKFVLDRLVKKIS</sequence>
<dbReference type="eggNOG" id="COG0484">
    <property type="taxonomic scope" value="Bacteria"/>
</dbReference>
<proteinExistence type="predicted"/>
<evidence type="ECO:0000313" key="3">
    <source>
        <dbReference type="Proteomes" id="UP000005496"/>
    </source>
</evidence>
<organism evidence="2 3">
    <name type="scientific">Desulfonatronospira thiodismutans ASO3-1</name>
    <dbReference type="NCBI Taxonomy" id="555779"/>
    <lineage>
        <taxon>Bacteria</taxon>
        <taxon>Pseudomonadati</taxon>
        <taxon>Thermodesulfobacteriota</taxon>
        <taxon>Desulfovibrionia</taxon>
        <taxon>Desulfovibrionales</taxon>
        <taxon>Desulfonatronovibrionaceae</taxon>
        <taxon>Desulfonatronospira</taxon>
    </lineage>
</organism>
<dbReference type="InterPro" id="IPR049886">
    <property type="entry name" value="CFI_box_CTERM_dom"/>
</dbReference>
<keyword evidence="3" id="KW-1185">Reference proteome</keyword>
<evidence type="ECO:0000259" key="1">
    <source>
        <dbReference type="PROSITE" id="PS50076"/>
    </source>
</evidence>
<feature type="domain" description="J" evidence="1">
    <location>
        <begin position="4"/>
        <end position="67"/>
    </location>
</feature>
<comment type="caution">
    <text evidence="2">The sequence shown here is derived from an EMBL/GenBank/DDBJ whole genome shotgun (WGS) entry which is preliminary data.</text>
</comment>
<dbReference type="SUPFAM" id="SSF46565">
    <property type="entry name" value="Chaperone J-domain"/>
    <property type="match status" value="1"/>
</dbReference>
<dbReference type="SUPFAM" id="SSF141571">
    <property type="entry name" value="Pentapeptide repeat-like"/>
    <property type="match status" value="2"/>
</dbReference>
<accession>D6STU5</accession>
<dbReference type="InterPro" id="IPR018253">
    <property type="entry name" value="DnaJ_domain_CS"/>
</dbReference>
<dbReference type="CDD" id="cd06257">
    <property type="entry name" value="DnaJ"/>
    <property type="match status" value="1"/>
</dbReference>
<dbReference type="EMBL" id="ACJN02000003">
    <property type="protein sequence ID" value="EFI34111.1"/>
    <property type="molecule type" value="Genomic_DNA"/>
</dbReference>
<evidence type="ECO:0000313" key="2">
    <source>
        <dbReference type="EMBL" id="EFI34111.1"/>
    </source>
</evidence>
<gene>
    <name evidence="2" type="ORF">Dthio_PD1452</name>
</gene>
<dbReference type="Gene3D" id="2.160.20.80">
    <property type="entry name" value="E3 ubiquitin-protein ligase SopA"/>
    <property type="match status" value="2"/>
</dbReference>
<reference evidence="2" key="1">
    <citation type="submission" date="2010-05" db="EMBL/GenBank/DDBJ databases">
        <title>The draft genome of Desulfonatronospira thiodismutans ASO3-1.</title>
        <authorList>
            <consortium name="US DOE Joint Genome Institute (JGI-PGF)"/>
            <person name="Lucas S."/>
            <person name="Copeland A."/>
            <person name="Lapidus A."/>
            <person name="Cheng J.-F."/>
            <person name="Bruce D."/>
            <person name="Goodwin L."/>
            <person name="Pitluck S."/>
            <person name="Chertkov O."/>
            <person name="Brettin T."/>
            <person name="Detter J.C."/>
            <person name="Han C."/>
            <person name="Land M.L."/>
            <person name="Hauser L."/>
            <person name="Kyrpides N."/>
            <person name="Mikhailova N."/>
            <person name="Muyzer G."/>
            <person name="Woyke T."/>
        </authorList>
    </citation>
    <scope>NUCLEOTIDE SEQUENCE [LARGE SCALE GENOMIC DNA]</scope>
    <source>
        <strain evidence="2">ASO3-1</strain>
    </source>
</reference>
<dbReference type="PROSITE" id="PS50076">
    <property type="entry name" value="DNAJ_2"/>
    <property type="match status" value="1"/>
</dbReference>
<name>D6STU5_9BACT</name>
<dbReference type="Gene3D" id="1.10.287.110">
    <property type="entry name" value="DnaJ domain"/>
    <property type="match status" value="1"/>
</dbReference>
<dbReference type="InterPro" id="IPR001646">
    <property type="entry name" value="5peptide_repeat"/>
</dbReference>
<dbReference type="InterPro" id="IPR051082">
    <property type="entry name" value="Pentapeptide-BTB/POZ_domain"/>
</dbReference>
<dbReference type="Proteomes" id="UP000005496">
    <property type="component" value="Unassembled WGS sequence"/>
</dbReference>
<dbReference type="NCBIfam" id="NF041770">
    <property type="entry name" value="CFI_box_CTERM"/>
    <property type="match status" value="1"/>
</dbReference>
<dbReference type="PRINTS" id="PR00625">
    <property type="entry name" value="JDOMAIN"/>
</dbReference>
<dbReference type="eggNOG" id="COG1357">
    <property type="taxonomic scope" value="Bacteria"/>
</dbReference>
<dbReference type="AlphaFoldDB" id="D6STU5"/>
<dbReference type="SMART" id="SM00271">
    <property type="entry name" value="DnaJ"/>
    <property type="match status" value="1"/>
</dbReference>
<dbReference type="Pfam" id="PF00226">
    <property type="entry name" value="DnaJ"/>
    <property type="match status" value="1"/>
</dbReference>
<protein>
    <submittedName>
        <fullName evidence="2">Heat shock protein DnaJ domain protein</fullName>
    </submittedName>
</protein>
<dbReference type="InterPro" id="IPR001623">
    <property type="entry name" value="DnaJ_domain"/>
</dbReference>